<dbReference type="Gene3D" id="2.170.130.10">
    <property type="entry name" value="TonB-dependent receptor, plug domain"/>
    <property type="match status" value="1"/>
</dbReference>
<evidence type="ECO:0000256" key="2">
    <source>
        <dbReference type="ARBA" id="ARBA00022448"/>
    </source>
</evidence>
<keyword evidence="2 8" id="KW-0813">Transport</keyword>
<proteinExistence type="inferred from homology"/>
<keyword evidence="5" id="KW-0732">Signal</keyword>
<dbReference type="InterPro" id="IPR012910">
    <property type="entry name" value="Plug_dom"/>
</dbReference>
<evidence type="ECO:0000256" key="1">
    <source>
        <dbReference type="ARBA" id="ARBA00004571"/>
    </source>
</evidence>
<dbReference type="PANTHER" id="PTHR30069">
    <property type="entry name" value="TONB-DEPENDENT OUTER MEMBRANE RECEPTOR"/>
    <property type="match status" value="1"/>
</dbReference>
<evidence type="ECO:0000313" key="11">
    <source>
        <dbReference type="Proteomes" id="UP000004095"/>
    </source>
</evidence>
<dbReference type="OrthoDB" id="9764669at2"/>
<keyword evidence="4 8" id="KW-0812">Transmembrane</keyword>
<comment type="subcellular location">
    <subcellularLocation>
        <location evidence="1 8">Cell outer membrane</location>
        <topology evidence="1 8">Multi-pass membrane protein</topology>
    </subcellularLocation>
</comment>
<evidence type="ECO:0000256" key="5">
    <source>
        <dbReference type="ARBA" id="ARBA00022729"/>
    </source>
</evidence>
<dbReference type="Gene3D" id="2.40.170.20">
    <property type="entry name" value="TonB-dependent receptor, beta-barrel domain"/>
    <property type="match status" value="1"/>
</dbReference>
<dbReference type="RefSeq" id="WP_002692591.1">
    <property type="nucleotide sequence ID" value="NZ_AAWS01000001.1"/>
</dbReference>
<dbReference type="EMBL" id="AAWS01000001">
    <property type="protein sequence ID" value="EAY31851.1"/>
    <property type="molecule type" value="Genomic_DNA"/>
</dbReference>
<dbReference type="GO" id="GO:0044718">
    <property type="term" value="P:siderophore transmembrane transport"/>
    <property type="evidence" value="ECO:0007669"/>
    <property type="project" value="TreeGrafter"/>
</dbReference>
<dbReference type="AlphaFoldDB" id="A1ZC49"/>
<dbReference type="SUPFAM" id="SSF56935">
    <property type="entry name" value="Porins"/>
    <property type="match status" value="1"/>
</dbReference>
<comment type="caution">
    <text evidence="10">The sequence shown here is derived from an EMBL/GenBank/DDBJ whole genome shotgun (WGS) entry which is preliminary data.</text>
</comment>
<dbReference type="GO" id="GO:0015344">
    <property type="term" value="F:siderophore uptake transmembrane transporter activity"/>
    <property type="evidence" value="ECO:0007669"/>
    <property type="project" value="TreeGrafter"/>
</dbReference>
<evidence type="ECO:0000256" key="7">
    <source>
        <dbReference type="ARBA" id="ARBA00023237"/>
    </source>
</evidence>
<dbReference type="PANTHER" id="PTHR30069:SF29">
    <property type="entry name" value="HEMOGLOBIN AND HEMOGLOBIN-HAPTOGLOBIN-BINDING PROTEIN 1-RELATED"/>
    <property type="match status" value="1"/>
</dbReference>
<keyword evidence="3 8" id="KW-1134">Transmembrane beta strand</keyword>
<dbReference type="eggNOG" id="COG4771">
    <property type="taxonomic scope" value="Bacteria"/>
</dbReference>
<evidence type="ECO:0000256" key="6">
    <source>
        <dbReference type="ARBA" id="ARBA00023136"/>
    </source>
</evidence>
<dbReference type="InterPro" id="IPR037066">
    <property type="entry name" value="Plug_dom_sf"/>
</dbReference>
<sequence length="698" mass="77577">MAHKPHWWLITTFIISQSIILTSTAQTDSSHKSVFFTSSANEVMKLSKNNNNSVTTTSKKAESITEAAGIISVVTQKEIEAFGALSLVDVLDRLSSIYVLSTYAYPNNMVSIRGDNTAQYNNRVLILLDGRPMRESLFLGENRAIYSMIPLKTIDRIELLKGPGSTLYGTSAFTGAINIITKKGKEARKFDQSISYGAFQRFQTNFSGGISAKDATLSWGLNYVDDKGWDFTATDENGTTRTIQMLQKGLGGQMKIDYGNFTLQGYYGISEQAAIGNSPQFGSSINRPYDDYRSYSSRLFLDAGYDFRLSSKISNQTNITYNHYDFRFFYIEANDVSRQAGSNDVLVENTTFLNLGKKTEVILGGVANYRQGYGTQPVLNADGSGYDIFNNPVPNPNPFVFVPNSQEVFWGVYAQASYRPFSYLKIVAGGQLNKAPGTPIDIVPRLALISNFSKNFGAKLMFGQAFRSPSISERFRKSRSAYGDPTLAPETVTTIEAQIYREIPGKLLGTLTYFNSTGNRLIRRSRPSDSLLVIDGVSVAKYINEGSINTQGIELEGKRQLPYHLSLNVNASFFWEGDNTTATVTGMPNLMAKAGISYRLPRYGSLGIYHSFFGKGTDINAQQTVNPTPEAFHFLSAHLRLNLASLFKFNGLYSVFLEVYARNLLNAQVHYPEYIRRNINSIPGRAGRAFYGTLRLSF</sequence>
<evidence type="ECO:0000256" key="8">
    <source>
        <dbReference type="PROSITE-ProRule" id="PRU01360"/>
    </source>
</evidence>
<evidence type="ECO:0000256" key="3">
    <source>
        <dbReference type="ARBA" id="ARBA00022452"/>
    </source>
</evidence>
<dbReference type="InterPro" id="IPR036942">
    <property type="entry name" value="Beta-barrel_TonB_sf"/>
</dbReference>
<keyword evidence="7 8" id="KW-0998">Cell outer membrane</keyword>
<dbReference type="PROSITE" id="PS52016">
    <property type="entry name" value="TONB_DEPENDENT_REC_3"/>
    <property type="match status" value="1"/>
</dbReference>
<evidence type="ECO:0000256" key="4">
    <source>
        <dbReference type="ARBA" id="ARBA00022692"/>
    </source>
</evidence>
<dbReference type="Pfam" id="PF07715">
    <property type="entry name" value="Plug"/>
    <property type="match status" value="1"/>
</dbReference>
<dbReference type="GO" id="GO:0009279">
    <property type="term" value="C:cell outer membrane"/>
    <property type="evidence" value="ECO:0007669"/>
    <property type="project" value="UniProtKB-SubCell"/>
</dbReference>
<feature type="domain" description="TonB-dependent receptor plug" evidence="9">
    <location>
        <begin position="65"/>
        <end position="175"/>
    </location>
</feature>
<dbReference type="Proteomes" id="UP000004095">
    <property type="component" value="Unassembled WGS sequence"/>
</dbReference>
<name>A1ZC49_MICM2</name>
<keyword evidence="10" id="KW-0675">Receptor</keyword>
<accession>A1ZC49</accession>
<evidence type="ECO:0000313" key="10">
    <source>
        <dbReference type="EMBL" id="EAY31851.1"/>
    </source>
</evidence>
<keyword evidence="11" id="KW-1185">Reference proteome</keyword>
<evidence type="ECO:0000259" key="9">
    <source>
        <dbReference type="Pfam" id="PF07715"/>
    </source>
</evidence>
<comment type="similarity">
    <text evidence="8">Belongs to the TonB-dependent receptor family.</text>
</comment>
<dbReference type="InterPro" id="IPR039426">
    <property type="entry name" value="TonB-dep_rcpt-like"/>
</dbReference>
<keyword evidence="6 8" id="KW-0472">Membrane</keyword>
<organism evidence="10 11">
    <name type="scientific">Microscilla marina ATCC 23134</name>
    <dbReference type="NCBI Taxonomy" id="313606"/>
    <lineage>
        <taxon>Bacteria</taxon>
        <taxon>Pseudomonadati</taxon>
        <taxon>Bacteroidota</taxon>
        <taxon>Cytophagia</taxon>
        <taxon>Cytophagales</taxon>
        <taxon>Microscillaceae</taxon>
        <taxon>Microscilla</taxon>
    </lineage>
</organism>
<reference evidence="10 11" key="1">
    <citation type="submission" date="2007-01" db="EMBL/GenBank/DDBJ databases">
        <authorList>
            <person name="Haygood M."/>
            <person name="Podell S."/>
            <person name="Anderson C."/>
            <person name="Hopkinson B."/>
            <person name="Roe K."/>
            <person name="Barbeau K."/>
            <person name="Gaasterland T."/>
            <person name="Ferriera S."/>
            <person name="Johnson J."/>
            <person name="Kravitz S."/>
            <person name="Beeson K."/>
            <person name="Sutton G."/>
            <person name="Rogers Y.-H."/>
            <person name="Friedman R."/>
            <person name="Frazier M."/>
            <person name="Venter J.C."/>
        </authorList>
    </citation>
    <scope>NUCLEOTIDE SEQUENCE [LARGE SCALE GENOMIC DNA]</scope>
    <source>
        <strain evidence="10 11">ATCC 23134</strain>
    </source>
</reference>
<gene>
    <name evidence="10" type="ORF">M23134_01880</name>
</gene>
<protein>
    <submittedName>
        <fullName evidence="10">TonB-dependent receptor, putative</fullName>
    </submittedName>
</protein>